<dbReference type="RefSeq" id="WP_188087090.1">
    <property type="nucleotide sequence ID" value="NZ_JACVFC010000001.1"/>
</dbReference>
<keyword evidence="2" id="KW-1185">Reference proteome</keyword>
<protein>
    <recommendedName>
        <fullName evidence="3">PKD-like family protein</fullName>
    </recommendedName>
</protein>
<dbReference type="Proteomes" id="UP000659124">
    <property type="component" value="Unassembled WGS sequence"/>
</dbReference>
<evidence type="ECO:0000313" key="2">
    <source>
        <dbReference type="Proteomes" id="UP000659124"/>
    </source>
</evidence>
<organism evidence="1 2">
    <name type="scientific">Chitinophaga qingshengii</name>
    <dbReference type="NCBI Taxonomy" id="1569794"/>
    <lineage>
        <taxon>Bacteria</taxon>
        <taxon>Pseudomonadati</taxon>
        <taxon>Bacteroidota</taxon>
        <taxon>Chitinophagia</taxon>
        <taxon>Chitinophagales</taxon>
        <taxon>Chitinophagaceae</taxon>
        <taxon>Chitinophaga</taxon>
    </lineage>
</organism>
<evidence type="ECO:0008006" key="3">
    <source>
        <dbReference type="Google" id="ProtNLM"/>
    </source>
</evidence>
<comment type="caution">
    <text evidence="1">The sequence shown here is derived from an EMBL/GenBank/DDBJ whole genome shotgun (WGS) entry which is preliminary data.</text>
</comment>
<dbReference type="InterPro" id="IPR032183">
    <property type="entry name" value="PKD-like"/>
</dbReference>
<accession>A0ABR7TJ59</accession>
<evidence type="ECO:0000313" key="1">
    <source>
        <dbReference type="EMBL" id="MBC9930003.1"/>
    </source>
</evidence>
<reference evidence="1 2" key="1">
    <citation type="submission" date="2020-09" db="EMBL/GenBank/DDBJ databases">
        <title>Genome sequences of type strains of Chitinophaga qingshengii and Chitinophaga varians.</title>
        <authorList>
            <person name="Kittiwongwattana C."/>
        </authorList>
    </citation>
    <scope>NUCLEOTIDE SEQUENCE [LARGE SCALE GENOMIC DNA]</scope>
    <source>
        <strain evidence="1 2">JCM 30026</strain>
    </source>
</reference>
<gene>
    <name evidence="1" type="ORF">ICL07_06415</name>
</gene>
<sequence length="502" mass="56674">MRKRHYIHLWLMATFLQVACMKDKGNYQYESINRIIITGIDSSYTVSYGDRLKVNPLLSFTQEQQEDTTNYSYLWVADHVLGYSWIPDTIATTRNLDAAIRLRRFGTYYMYYRVTDKRTGVFTDAYFYVTMTTPSFEGWLLLSDVGNGDSRLSMVSHLGNRDTVYPDILKTVGTAYTPVGAPVFVETAISDFPRPGQDIYVTFVATSKQFVYLGQDTLEYSPANDMKKYVPAAVTDWSGARFSTLLTKDGLLTLNKNVYAILRNSYVGPVNNTADGKRFSASGWATFKQSISALSTCVLFDTDKGTFYRYPGNGTTCIPYTNSTLFDFNTGKDLLYLKHVPFNGGEVFAVLQDRLNNKRYLARFTLIGTQHYYSEITGDDISGATQFAVSSDLGYLFYSAGGKLYEYDPVNNRSILMKDYGTRAISLIKFQQFIFTYDGTANASRYQELAKKLIVCTYEPDAPSSSGMLDIYHVPDANAPLQLYQSFSGDIGKIVSVSYRDR</sequence>
<dbReference type="Pfam" id="PF16407">
    <property type="entry name" value="PKD_2"/>
    <property type="match status" value="1"/>
</dbReference>
<dbReference type="EMBL" id="JACVFC010000001">
    <property type="protein sequence ID" value="MBC9930003.1"/>
    <property type="molecule type" value="Genomic_DNA"/>
</dbReference>
<name>A0ABR7TJ59_9BACT</name>
<proteinExistence type="predicted"/>